<comment type="function">
    <text evidence="11">Catalyzes the ATP- as well as the pyrophosphate-dependent phosphorylation of a specific serine residue in HPr, a phosphocarrier protein of the phosphoenolpyruvate-dependent sugar phosphotransferase system (PTS). HprK/P also catalyzes the pyrophosphate-producing, inorganic phosphate-dependent dephosphorylation (phosphorolysis) of seryl-phosphorylated HPr (P-Ser-HPr).</text>
</comment>
<dbReference type="CDD" id="cd01918">
    <property type="entry name" value="HprK_C"/>
    <property type="match status" value="1"/>
</dbReference>
<feature type="region of interest" description="Important for the catalytic mechanism of both phosphorylation and dephosphorylation" evidence="11">
    <location>
        <begin position="214"/>
        <end position="223"/>
    </location>
</feature>
<comment type="catalytic activity">
    <reaction evidence="1 11">
        <text>[HPr protein]-L-serine + ATP = [HPr protein]-O-phospho-L-serine + ADP + H(+)</text>
        <dbReference type="Rhea" id="RHEA:46600"/>
        <dbReference type="Rhea" id="RHEA-COMP:11602"/>
        <dbReference type="Rhea" id="RHEA-COMP:11603"/>
        <dbReference type="ChEBI" id="CHEBI:15378"/>
        <dbReference type="ChEBI" id="CHEBI:29999"/>
        <dbReference type="ChEBI" id="CHEBI:30616"/>
        <dbReference type="ChEBI" id="CHEBI:83421"/>
        <dbReference type="ChEBI" id="CHEBI:456216"/>
    </reaction>
</comment>
<dbReference type="EC" id="2.7.4.-" evidence="11"/>
<dbReference type="PANTHER" id="PTHR30305">
    <property type="entry name" value="PROTEIN YJDM-RELATED"/>
    <property type="match status" value="1"/>
</dbReference>
<dbReference type="GO" id="GO:0000155">
    <property type="term" value="F:phosphorelay sensor kinase activity"/>
    <property type="evidence" value="ECO:0007669"/>
    <property type="project" value="InterPro"/>
</dbReference>
<dbReference type="RefSeq" id="WP_185677257.1">
    <property type="nucleotide sequence ID" value="NZ_JACHVB010000064.1"/>
</dbReference>
<evidence type="ECO:0000256" key="1">
    <source>
        <dbReference type="ARBA" id="ARBA00001120"/>
    </source>
</evidence>
<dbReference type="SUPFAM" id="SSF75138">
    <property type="entry name" value="HprK N-terminal domain-like"/>
    <property type="match status" value="1"/>
</dbReference>
<dbReference type="Gene3D" id="3.40.50.300">
    <property type="entry name" value="P-loop containing nucleotide triphosphate hydrolases"/>
    <property type="match status" value="1"/>
</dbReference>
<comment type="caution">
    <text evidence="14">The sequence shown here is derived from an EMBL/GenBank/DDBJ whole genome shotgun (WGS) entry which is preliminary data.</text>
</comment>
<evidence type="ECO:0000256" key="4">
    <source>
        <dbReference type="ARBA" id="ARBA00022527"/>
    </source>
</evidence>
<sequence>MPPQPNAKIIESISVRDFFDSFAEKLELELVTGEEGMKRFIREKSINRPALALTGYFKHFANRRLQLFGAGEMAYLRDLNEEQQLRIVREIIARHIPCIIVSRNLVPIKAMYTAAEESRTPMFRTPMKSKDFIAETTILLEDKFAPRTSIYGTLLDIKGIGTLIRGKSGVGKSECALALIERGHSLVADDVTYIKKVGDREIVGTSAELNRGYMECRGIGIISVSDLFGIRCVRLEKRIDLVITFTEWQPGIDEERTGLELAYYEILGMKVPHIMIPVRPGRDMARLVEVGALVQALRLMGHDSANEFNERLIAAMTSGS</sequence>
<keyword evidence="4 11" id="KW-0723">Serine/threonine-protein kinase</keyword>
<dbReference type="Proteomes" id="UP000546464">
    <property type="component" value="Unassembled WGS sequence"/>
</dbReference>
<evidence type="ECO:0000256" key="6">
    <source>
        <dbReference type="ARBA" id="ARBA00022741"/>
    </source>
</evidence>
<comment type="caution">
    <text evidence="11">Lacks conserved residue(s) required for the propagation of feature annotation.</text>
</comment>
<feature type="active site" evidence="11">
    <location>
        <position position="172"/>
    </location>
</feature>
<dbReference type="HAMAP" id="MF_01249">
    <property type="entry name" value="HPr_kinase"/>
    <property type="match status" value="1"/>
</dbReference>
<feature type="binding site" evidence="11">
    <location>
        <position position="215"/>
    </location>
    <ligand>
        <name>Mg(2+)</name>
        <dbReference type="ChEBI" id="CHEBI:18420"/>
    </ligand>
</feature>
<organism evidence="14 15">
    <name type="scientific">Ruficoccus amylovorans</name>
    <dbReference type="NCBI Taxonomy" id="1804625"/>
    <lineage>
        <taxon>Bacteria</taxon>
        <taxon>Pseudomonadati</taxon>
        <taxon>Verrucomicrobiota</taxon>
        <taxon>Opitutia</taxon>
        <taxon>Puniceicoccales</taxon>
        <taxon>Cerasicoccaceae</taxon>
        <taxon>Ruficoccus</taxon>
    </lineage>
</organism>
<dbReference type="PANTHER" id="PTHR30305:SF1">
    <property type="entry name" value="HPR KINASE_PHOSPHORYLASE"/>
    <property type="match status" value="1"/>
</dbReference>
<dbReference type="InterPro" id="IPR011104">
    <property type="entry name" value="Hpr_kin/Pase_C"/>
</dbReference>
<proteinExistence type="inferred from homology"/>
<comment type="subunit">
    <text evidence="3 11">Homohexamer.</text>
</comment>
<feature type="domain" description="HPr kinase/phosphorylase C-terminal" evidence="13">
    <location>
        <begin position="143"/>
        <end position="311"/>
    </location>
</feature>
<keyword evidence="6 11" id="KW-0547">Nucleotide-binding</keyword>
<evidence type="ECO:0000256" key="3">
    <source>
        <dbReference type="ARBA" id="ARBA00011643"/>
    </source>
</evidence>
<keyword evidence="5 11" id="KW-0808">Transferase</keyword>
<keyword evidence="15" id="KW-1185">Reference proteome</keyword>
<dbReference type="AlphaFoldDB" id="A0A842HLK3"/>
<feature type="active site" evidence="11">
    <location>
        <position position="256"/>
    </location>
</feature>
<dbReference type="GO" id="GO:0004674">
    <property type="term" value="F:protein serine/threonine kinase activity"/>
    <property type="evidence" value="ECO:0007669"/>
    <property type="project" value="UniProtKB-KW"/>
</dbReference>
<dbReference type="GO" id="GO:0006109">
    <property type="term" value="P:regulation of carbohydrate metabolic process"/>
    <property type="evidence" value="ECO:0007669"/>
    <property type="project" value="UniProtKB-UniRule"/>
</dbReference>
<evidence type="ECO:0000256" key="11">
    <source>
        <dbReference type="HAMAP-Rule" id="MF_01249"/>
    </source>
</evidence>
<feature type="domain" description="HPr(Ser) kinase/phosphorylase N-terminal" evidence="12">
    <location>
        <begin position="13"/>
        <end position="139"/>
    </location>
</feature>
<evidence type="ECO:0000256" key="9">
    <source>
        <dbReference type="ARBA" id="ARBA00023268"/>
    </source>
</evidence>
<keyword evidence="11" id="KW-0479">Metal-binding</keyword>
<evidence type="ECO:0000256" key="5">
    <source>
        <dbReference type="ARBA" id="ARBA00022679"/>
    </source>
</evidence>
<comment type="catalytic activity">
    <reaction evidence="10 11">
        <text>[HPr protein]-O-phospho-L-serine + phosphate + H(+) = [HPr protein]-L-serine + diphosphate</text>
        <dbReference type="Rhea" id="RHEA:46604"/>
        <dbReference type="Rhea" id="RHEA-COMP:11602"/>
        <dbReference type="Rhea" id="RHEA-COMP:11603"/>
        <dbReference type="ChEBI" id="CHEBI:15378"/>
        <dbReference type="ChEBI" id="CHEBI:29999"/>
        <dbReference type="ChEBI" id="CHEBI:33019"/>
        <dbReference type="ChEBI" id="CHEBI:43474"/>
        <dbReference type="ChEBI" id="CHEBI:83421"/>
    </reaction>
</comment>
<dbReference type="SUPFAM" id="SSF53795">
    <property type="entry name" value="PEP carboxykinase-like"/>
    <property type="match status" value="1"/>
</dbReference>
<keyword evidence="11" id="KW-0460">Magnesium</keyword>
<keyword evidence="9 11" id="KW-0511">Multifunctional enzyme</keyword>
<dbReference type="InterPro" id="IPR028979">
    <property type="entry name" value="Ser_kin/Pase_Hpr-like_N_sf"/>
</dbReference>
<comment type="miscellaneous">
    <text evidence="11">Both phosphorylation and phosphorolysis are carried out by the same active site and suggest a common mechanism for both reactions.</text>
</comment>
<dbReference type="InterPro" id="IPR027417">
    <property type="entry name" value="P-loop_NTPase"/>
</dbReference>
<feature type="region of interest" description="Important for the catalytic mechanism of dephosphorylation" evidence="11">
    <location>
        <begin position="277"/>
        <end position="282"/>
    </location>
</feature>
<dbReference type="NCBIfam" id="TIGR00679">
    <property type="entry name" value="hpr-ser"/>
    <property type="match status" value="1"/>
</dbReference>
<feature type="active site" description="Proton acceptor; for phosphorylation activity. Proton donor; for dephosphorylation activity" evidence="11">
    <location>
        <position position="190"/>
    </location>
</feature>
<evidence type="ECO:0000256" key="7">
    <source>
        <dbReference type="ARBA" id="ARBA00022777"/>
    </source>
</evidence>
<dbReference type="Pfam" id="PF02603">
    <property type="entry name" value="Hpr_kinase_N"/>
    <property type="match status" value="1"/>
</dbReference>
<evidence type="ECO:0000259" key="12">
    <source>
        <dbReference type="Pfam" id="PF02603"/>
    </source>
</evidence>
<accession>A0A842HLK3</accession>
<dbReference type="Pfam" id="PF07475">
    <property type="entry name" value="Hpr_kinase_C"/>
    <property type="match status" value="1"/>
</dbReference>
<dbReference type="GO" id="GO:0005524">
    <property type="term" value="F:ATP binding"/>
    <property type="evidence" value="ECO:0007669"/>
    <property type="project" value="UniProtKB-UniRule"/>
</dbReference>
<evidence type="ECO:0000256" key="2">
    <source>
        <dbReference type="ARBA" id="ARBA00006883"/>
    </source>
</evidence>
<evidence type="ECO:0000313" key="14">
    <source>
        <dbReference type="EMBL" id="MBC2596347.1"/>
    </source>
</evidence>
<gene>
    <name evidence="11 14" type="primary">hprK</name>
    <name evidence="14" type="ORF">H5P28_18930</name>
</gene>
<evidence type="ECO:0000259" key="13">
    <source>
        <dbReference type="Pfam" id="PF07475"/>
    </source>
</evidence>
<keyword evidence="8 11" id="KW-0067">ATP-binding</keyword>
<evidence type="ECO:0000256" key="8">
    <source>
        <dbReference type="ARBA" id="ARBA00022840"/>
    </source>
</evidence>
<keyword evidence="7 11" id="KW-0418">Kinase</keyword>
<dbReference type="InterPro" id="IPR011126">
    <property type="entry name" value="Hpr_kin/Pase_Hpr_N"/>
</dbReference>
<protein>
    <recommendedName>
        <fullName evidence="11">HPr kinase/phosphorylase</fullName>
        <shortName evidence="11">HPrK/P</shortName>
        <ecNumber evidence="11">2.7.11.-</ecNumber>
        <ecNumber evidence="11">2.7.4.-</ecNumber>
    </recommendedName>
    <alternativeName>
        <fullName evidence="11">HPr(Ser) kinase/phosphorylase</fullName>
    </alternativeName>
</protein>
<dbReference type="GO" id="GO:0000287">
    <property type="term" value="F:magnesium ion binding"/>
    <property type="evidence" value="ECO:0007669"/>
    <property type="project" value="UniProtKB-UniRule"/>
</dbReference>
<comment type="similarity">
    <text evidence="2 11">Belongs to the HPrK/P family.</text>
</comment>
<comment type="domain">
    <text evidence="11">The Walker A ATP-binding motif also binds Pi and PPi.</text>
</comment>
<dbReference type="EC" id="2.7.11.-" evidence="11"/>
<comment type="cofactor">
    <cofactor evidence="11">
        <name>Mg(2+)</name>
        <dbReference type="ChEBI" id="CHEBI:18420"/>
    </cofactor>
</comment>
<dbReference type="GO" id="GO:0004712">
    <property type="term" value="F:protein serine/threonine/tyrosine kinase activity"/>
    <property type="evidence" value="ECO:0007669"/>
    <property type="project" value="UniProtKB-UniRule"/>
</dbReference>
<evidence type="ECO:0000256" key="10">
    <source>
        <dbReference type="ARBA" id="ARBA00047657"/>
    </source>
</evidence>
<dbReference type="Gene3D" id="3.40.1390.20">
    <property type="entry name" value="HprK N-terminal domain-like"/>
    <property type="match status" value="1"/>
</dbReference>
<evidence type="ECO:0000313" key="15">
    <source>
        <dbReference type="Proteomes" id="UP000546464"/>
    </source>
</evidence>
<dbReference type="InterPro" id="IPR003755">
    <property type="entry name" value="HPr(Ser)_kin/Pase"/>
</dbReference>
<feature type="binding site" evidence="11">
    <location>
        <begin position="166"/>
        <end position="173"/>
    </location>
    <ligand>
        <name>ATP</name>
        <dbReference type="ChEBI" id="CHEBI:30616"/>
    </ligand>
</feature>
<reference evidence="14 15" key="1">
    <citation type="submission" date="2020-07" db="EMBL/GenBank/DDBJ databases">
        <authorList>
            <person name="Feng X."/>
        </authorList>
    </citation>
    <scope>NUCLEOTIDE SEQUENCE [LARGE SCALE GENOMIC DNA]</scope>
    <source>
        <strain evidence="14 15">JCM31066</strain>
    </source>
</reference>
<dbReference type="EMBL" id="JACHVB010000064">
    <property type="protein sequence ID" value="MBC2596347.1"/>
    <property type="molecule type" value="Genomic_DNA"/>
</dbReference>
<name>A0A842HLK3_9BACT</name>
<feature type="binding site" evidence="11">
    <location>
        <position position="173"/>
    </location>
    <ligand>
        <name>Mg(2+)</name>
        <dbReference type="ChEBI" id="CHEBI:18420"/>
    </ligand>
</feature>